<reference evidence="2 3" key="1">
    <citation type="submission" date="2019-12" db="EMBL/GenBank/DDBJ databases">
        <title>the WGS of Blastococcus saxobsidens 67B17.</title>
        <authorList>
            <person name="Jiang Z."/>
        </authorList>
    </citation>
    <scope>NUCLEOTIDE SEQUENCE [LARGE SCALE GENOMIC DNA]</scope>
    <source>
        <strain evidence="2 3">67B17</strain>
    </source>
</reference>
<evidence type="ECO:0000313" key="2">
    <source>
        <dbReference type="EMBL" id="NEK85443.1"/>
    </source>
</evidence>
<proteinExistence type="predicted"/>
<feature type="domain" description="SAF" evidence="1">
    <location>
        <begin position="45"/>
        <end position="107"/>
    </location>
</feature>
<dbReference type="SMART" id="SM00858">
    <property type="entry name" value="SAF"/>
    <property type="match status" value="1"/>
</dbReference>
<dbReference type="CDD" id="cd11614">
    <property type="entry name" value="SAF_CpaB_FlgA_like"/>
    <property type="match status" value="1"/>
</dbReference>
<dbReference type="AlphaFoldDB" id="A0A6L9W0A8"/>
<dbReference type="Pfam" id="PF08666">
    <property type="entry name" value="SAF"/>
    <property type="match status" value="1"/>
</dbReference>
<comment type="caution">
    <text evidence="2">The sequence shown here is derived from an EMBL/GenBank/DDBJ whole genome shotgun (WGS) entry which is preliminary data.</text>
</comment>
<dbReference type="NCBIfam" id="TIGR03177">
    <property type="entry name" value="pilus_cpaB"/>
    <property type="match status" value="1"/>
</dbReference>
<organism evidence="2 3">
    <name type="scientific">Blastococcus saxobsidens</name>
    <dbReference type="NCBI Taxonomy" id="138336"/>
    <lineage>
        <taxon>Bacteria</taxon>
        <taxon>Bacillati</taxon>
        <taxon>Actinomycetota</taxon>
        <taxon>Actinomycetes</taxon>
        <taxon>Geodermatophilales</taxon>
        <taxon>Geodermatophilaceae</taxon>
        <taxon>Blastococcus</taxon>
    </lineage>
</organism>
<sequence length="207" mass="20342">MPRLRRSRSPVHLARRAGAALLAVLALVLAFRPDPAPAGARAPAVPVVVAAADLPAGTRLGAGDLTVVAVPPEAVPDGVVERTELLQHRVLAAGVRRGEPLTDARLVGAGLTTLLPEGQVAAPVRLADLAVTALVRAGDRVDVLATAGGTGVAERVAAGALVLAAPGGSDDEAAGAGLLLLAVDDGTAARLAAASAGATLTISLPPP</sequence>
<name>A0A6L9W0A8_9ACTN</name>
<gene>
    <name evidence="2" type="primary">cpaB</name>
    <name evidence="2" type="ORF">GCU60_06660</name>
</gene>
<dbReference type="RefSeq" id="WP_163203460.1">
    <property type="nucleotide sequence ID" value="NZ_JAAGWG010000008.1"/>
</dbReference>
<evidence type="ECO:0000313" key="3">
    <source>
        <dbReference type="Proteomes" id="UP000479241"/>
    </source>
</evidence>
<dbReference type="InterPro" id="IPR017592">
    <property type="entry name" value="Pilus_assmbl_Flp-typ_CpaB"/>
</dbReference>
<dbReference type="EMBL" id="JAAGWG010000008">
    <property type="protein sequence ID" value="NEK85443.1"/>
    <property type="molecule type" value="Genomic_DNA"/>
</dbReference>
<dbReference type="Proteomes" id="UP000479241">
    <property type="component" value="Unassembled WGS sequence"/>
</dbReference>
<evidence type="ECO:0000259" key="1">
    <source>
        <dbReference type="SMART" id="SM00858"/>
    </source>
</evidence>
<dbReference type="InterPro" id="IPR013974">
    <property type="entry name" value="SAF"/>
</dbReference>
<accession>A0A6L9W0A8</accession>
<protein>
    <submittedName>
        <fullName evidence="2">Flp pilus assembly protein CpaB</fullName>
    </submittedName>
</protein>